<sequence>MIARSLIMEDTLPLIYVSGLLIFVIGLGIFVIVQIFKTRRVEGTFNKLQKKLQKEKGTAKEYYELGSLYLDKKLYVQALSLLQKALKISEEENIEPENQALIYNALGFSYFAQEQLELAIRNYKEAIKLYPQYSIALNNLGNVYEKKQMAKKALETYEETLKFDPNNTVAKKRAESLRKRFAESK</sequence>
<keyword evidence="2 3" id="KW-0802">TPR repeat</keyword>
<reference evidence="6" key="1">
    <citation type="journal article" date="2015" name="Genome">
        <title>Whole Genome Sequence of the Non-Microcystin-Producing Microcystis aeruginosa Strain NIES-44.</title>
        <authorList>
            <person name="Okano K."/>
            <person name="Miyata N."/>
            <person name="Ozaki Y."/>
        </authorList>
    </citation>
    <scope>NUCLEOTIDE SEQUENCE [LARGE SCALE GENOMIC DNA]</scope>
    <source>
        <strain evidence="6">NIES-44</strain>
    </source>
</reference>
<organism evidence="5 6">
    <name type="scientific">Microcystis aeruginosa NIES-44</name>
    <dbReference type="NCBI Taxonomy" id="449439"/>
    <lineage>
        <taxon>Bacteria</taxon>
        <taxon>Bacillati</taxon>
        <taxon>Cyanobacteriota</taxon>
        <taxon>Cyanophyceae</taxon>
        <taxon>Oscillatoriophycideae</taxon>
        <taxon>Chroococcales</taxon>
        <taxon>Microcystaceae</taxon>
        <taxon>Microcystis</taxon>
    </lineage>
</organism>
<dbReference type="Gene3D" id="1.25.40.10">
    <property type="entry name" value="Tetratricopeptide repeat domain"/>
    <property type="match status" value="2"/>
</dbReference>
<dbReference type="Pfam" id="PF00515">
    <property type="entry name" value="TPR_1"/>
    <property type="match status" value="1"/>
</dbReference>
<evidence type="ECO:0000256" key="1">
    <source>
        <dbReference type="ARBA" id="ARBA00022737"/>
    </source>
</evidence>
<dbReference type="Pfam" id="PF13424">
    <property type="entry name" value="TPR_12"/>
    <property type="match status" value="1"/>
</dbReference>
<comment type="caution">
    <text evidence="5">The sequence shown here is derived from an EMBL/GenBank/DDBJ whole genome shotgun (WGS) entry which is preliminary data.</text>
</comment>
<proteinExistence type="predicted"/>
<keyword evidence="4" id="KW-1133">Transmembrane helix</keyword>
<keyword evidence="1" id="KW-0677">Repeat</keyword>
<keyword evidence="4" id="KW-0812">Transmembrane</keyword>
<name>A0A0A1W0T4_MICAE</name>
<gene>
    <name evidence="5" type="ORF">N44_04543</name>
</gene>
<dbReference type="EMBL" id="BBPA01000075">
    <property type="protein sequence ID" value="GAL95687.1"/>
    <property type="molecule type" value="Genomic_DNA"/>
</dbReference>
<dbReference type="PANTHER" id="PTHR44858">
    <property type="entry name" value="TETRATRICOPEPTIDE REPEAT PROTEIN 6"/>
    <property type="match status" value="1"/>
</dbReference>
<dbReference type="InterPro" id="IPR050498">
    <property type="entry name" value="Ycf3"/>
</dbReference>
<evidence type="ECO:0000256" key="4">
    <source>
        <dbReference type="SAM" id="Phobius"/>
    </source>
</evidence>
<keyword evidence="4" id="KW-0472">Membrane</keyword>
<dbReference type="AlphaFoldDB" id="A0A0A1W0T4"/>
<dbReference type="Proteomes" id="UP000030321">
    <property type="component" value="Unassembled WGS sequence"/>
</dbReference>
<accession>A0A0A1W0T4</accession>
<dbReference type="PANTHER" id="PTHR44858:SF1">
    <property type="entry name" value="UDP-N-ACETYLGLUCOSAMINE--PEPTIDE N-ACETYLGLUCOSAMINYLTRANSFERASE SPINDLY-RELATED"/>
    <property type="match status" value="1"/>
</dbReference>
<feature type="repeat" description="TPR" evidence="3">
    <location>
        <begin position="134"/>
        <end position="167"/>
    </location>
</feature>
<evidence type="ECO:0000256" key="2">
    <source>
        <dbReference type="ARBA" id="ARBA00022803"/>
    </source>
</evidence>
<dbReference type="InterPro" id="IPR011990">
    <property type="entry name" value="TPR-like_helical_dom_sf"/>
</dbReference>
<dbReference type="PROSITE" id="PS50293">
    <property type="entry name" value="TPR_REGION"/>
    <property type="match status" value="1"/>
</dbReference>
<evidence type="ECO:0000256" key="3">
    <source>
        <dbReference type="PROSITE-ProRule" id="PRU00339"/>
    </source>
</evidence>
<dbReference type="InterPro" id="IPR019734">
    <property type="entry name" value="TPR_rpt"/>
</dbReference>
<feature type="repeat" description="TPR" evidence="3">
    <location>
        <begin position="100"/>
        <end position="133"/>
    </location>
</feature>
<dbReference type="PROSITE" id="PS50005">
    <property type="entry name" value="TPR"/>
    <property type="match status" value="3"/>
</dbReference>
<feature type="repeat" description="TPR" evidence="3">
    <location>
        <begin position="59"/>
        <end position="92"/>
    </location>
</feature>
<feature type="transmembrane region" description="Helical" evidence="4">
    <location>
        <begin position="14"/>
        <end position="36"/>
    </location>
</feature>
<dbReference type="SMART" id="SM00028">
    <property type="entry name" value="TPR"/>
    <property type="match status" value="3"/>
</dbReference>
<evidence type="ECO:0000313" key="6">
    <source>
        <dbReference type="Proteomes" id="UP000030321"/>
    </source>
</evidence>
<protein>
    <submittedName>
        <fullName evidence="5">Photosystem I assembly related protein Ycf37</fullName>
    </submittedName>
</protein>
<evidence type="ECO:0000313" key="5">
    <source>
        <dbReference type="EMBL" id="GAL95687.1"/>
    </source>
</evidence>
<dbReference type="SUPFAM" id="SSF48452">
    <property type="entry name" value="TPR-like"/>
    <property type="match status" value="1"/>
</dbReference>